<comment type="caution">
    <text evidence="1">The sequence shown here is derived from an EMBL/GenBank/DDBJ whole genome shotgun (WGS) entry which is preliminary data.</text>
</comment>
<evidence type="ECO:0000313" key="1">
    <source>
        <dbReference type="EMBL" id="EDM46863.1"/>
    </source>
</evidence>
<protein>
    <submittedName>
        <fullName evidence="1">Uncharacterized protein</fullName>
    </submittedName>
</protein>
<accession>A6F2W6</accession>
<feature type="non-terminal residue" evidence="1">
    <location>
        <position position="1"/>
    </location>
</feature>
<proteinExistence type="predicted"/>
<organism evidence="1 2">
    <name type="scientific">Marinobacter algicola DG893</name>
    <dbReference type="NCBI Taxonomy" id="443152"/>
    <lineage>
        <taxon>Bacteria</taxon>
        <taxon>Pseudomonadati</taxon>
        <taxon>Pseudomonadota</taxon>
        <taxon>Gammaproteobacteria</taxon>
        <taxon>Pseudomonadales</taxon>
        <taxon>Marinobacteraceae</taxon>
        <taxon>Marinobacter</taxon>
    </lineage>
</organism>
<gene>
    <name evidence="1" type="ORF">MDG893_13194</name>
</gene>
<sequence length="37" mass="4329">RWGCLWHDAEGAGGIHYHTRLEHYAHFVPLPGNLFRN</sequence>
<reference evidence="1 2" key="1">
    <citation type="submission" date="2007-06" db="EMBL/GenBank/DDBJ databases">
        <authorList>
            <person name="Green D."/>
            <person name="Ferriera S."/>
            <person name="Johnson J."/>
            <person name="Kravitz S."/>
            <person name="Beeson K."/>
            <person name="Sutton G."/>
            <person name="Rogers Y.-H."/>
            <person name="Friedman R."/>
            <person name="Frazier M."/>
            <person name="Venter J.C."/>
        </authorList>
    </citation>
    <scope>NUCLEOTIDE SEQUENCE [LARGE SCALE GENOMIC DNA]</scope>
    <source>
        <strain evidence="1 2">DG893</strain>
    </source>
</reference>
<keyword evidence="2" id="KW-1185">Reference proteome</keyword>
<dbReference type="Proteomes" id="UP000005856">
    <property type="component" value="Unassembled WGS sequence"/>
</dbReference>
<name>A6F2W6_9GAMM</name>
<evidence type="ECO:0000313" key="2">
    <source>
        <dbReference type="Proteomes" id="UP000005856"/>
    </source>
</evidence>
<dbReference type="AlphaFoldDB" id="A6F2W6"/>
<dbReference type="EMBL" id="ABCP01000027">
    <property type="protein sequence ID" value="EDM46863.1"/>
    <property type="molecule type" value="Genomic_DNA"/>
</dbReference>